<evidence type="ECO:0000313" key="2">
    <source>
        <dbReference type="EMBL" id="EHK48804.1"/>
    </source>
</evidence>
<proteinExistence type="predicted"/>
<evidence type="ECO:0000313" key="3">
    <source>
        <dbReference type="Proteomes" id="UP000005426"/>
    </source>
</evidence>
<comment type="caution">
    <text evidence="2">The sequence shown here is derived from an EMBL/GenBank/DDBJ whole genome shotgun (WGS) entry which is preliminary data.</text>
</comment>
<dbReference type="AlphaFoldDB" id="G9NLP3"/>
<organism evidence="2 3">
    <name type="scientific">Hypocrea atroviridis (strain ATCC 20476 / IMI 206040)</name>
    <name type="common">Trichoderma atroviride</name>
    <dbReference type="NCBI Taxonomy" id="452589"/>
    <lineage>
        <taxon>Eukaryota</taxon>
        <taxon>Fungi</taxon>
        <taxon>Dikarya</taxon>
        <taxon>Ascomycota</taxon>
        <taxon>Pezizomycotina</taxon>
        <taxon>Sordariomycetes</taxon>
        <taxon>Hypocreomycetidae</taxon>
        <taxon>Hypocreales</taxon>
        <taxon>Hypocreaceae</taxon>
        <taxon>Trichoderma</taxon>
    </lineage>
</organism>
<sequence length="68" mass="7505">MALDKKPAPQMVQSAVALFQGAKGYPERPEDKAQPWKKWFNPEPQSDNPVVVLVPSKYDFGSANLGGF</sequence>
<dbReference type="Proteomes" id="UP000005426">
    <property type="component" value="Unassembled WGS sequence"/>
</dbReference>
<name>G9NLP3_HYPAI</name>
<dbReference type="HOGENOM" id="CLU_2794267_0_0_1"/>
<gene>
    <name evidence="2" type="ORF">TRIATDRAFT_290350</name>
</gene>
<dbReference type="EMBL" id="ABDG02000018">
    <property type="protein sequence ID" value="EHK48804.1"/>
    <property type="molecule type" value="Genomic_DNA"/>
</dbReference>
<evidence type="ECO:0000256" key="1">
    <source>
        <dbReference type="SAM" id="MobiDB-lite"/>
    </source>
</evidence>
<accession>G9NLP3</accession>
<feature type="compositionally biased region" description="Basic and acidic residues" evidence="1">
    <location>
        <begin position="25"/>
        <end position="34"/>
    </location>
</feature>
<keyword evidence="3" id="KW-1185">Reference proteome</keyword>
<dbReference type="OrthoDB" id="10352177at2759"/>
<feature type="region of interest" description="Disordered" evidence="1">
    <location>
        <begin position="23"/>
        <end position="46"/>
    </location>
</feature>
<reference evidence="2 3" key="1">
    <citation type="journal article" date="2011" name="Genome Biol.">
        <title>Comparative genome sequence analysis underscores mycoparasitism as the ancestral life style of Trichoderma.</title>
        <authorList>
            <person name="Kubicek C.P."/>
            <person name="Herrera-Estrella A."/>
            <person name="Seidl-Seiboth V."/>
            <person name="Martinez D.A."/>
            <person name="Druzhinina I.S."/>
            <person name="Thon M."/>
            <person name="Zeilinger S."/>
            <person name="Casas-Flores S."/>
            <person name="Horwitz B.A."/>
            <person name="Mukherjee P.K."/>
            <person name="Mukherjee M."/>
            <person name="Kredics L."/>
            <person name="Alcaraz L.D."/>
            <person name="Aerts A."/>
            <person name="Antal Z."/>
            <person name="Atanasova L."/>
            <person name="Cervantes-Badillo M.G."/>
            <person name="Challacombe J."/>
            <person name="Chertkov O."/>
            <person name="McCluskey K."/>
            <person name="Coulpier F."/>
            <person name="Deshpande N."/>
            <person name="von Doehren H."/>
            <person name="Ebbole D.J."/>
            <person name="Esquivel-Naranjo E.U."/>
            <person name="Fekete E."/>
            <person name="Flipphi M."/>
            <person name="Glaser F."/>
            <person name="Gomez-Rodriguez E.Y."/>
            <person name="Gruber S."/>
            <person name="Han C."/>
            <person name="Henrissat B."/>
            <person name="Hermosa R."/>
            <person name="Hernandez-Onate M."/>
            <person name="Karaffa L."/>
            <person name="Kosti I."/>
            <person name="Le Crom S."/>
            <person name="Lindquist E."/>
            <person name="Lucas S."/>
            <person name="Luebeck M."/>
            <person name="Luebeck P.S."/>
            <person name="Margeot A."/>
            <person name="Metz B."/>
            <person name="Misra M."/>
            <person name="Nevalainen H."/>
            <person name="Omann M."/>
            <person name="Packer N."/>
            <person name="Perrone G."/>
            <person name="Uresti-Rivera E.E."/>
            <person name="Salamov A."/>
            <person name="Schmoll M."/>
            <person name="Seiboth B."/>
            <person name="Shapiro H."/>
            <person name="Sukno S."/>
            <person name="Tamayo-Ramos J.A."/>
            <person name="Tisch D."/>
            <person name="Wiest A."/>
            <person name="Wilkinson H.H."/>
            <person name="Zhang M."/>
            <person name="Coutinho P.M."/>
            <person name="Kenerley C.M."/>
            <person name="Monte E."/>
            <person name="Baker S.E."/>
            <person name="Grigoriev I.V."/>
        </authorList>
    </citation>
    <scope>NUCLEOTIDE SEQUENCE [LARGE SCALE GENOMIC DNA]</scope>
    <source>
        <strain evidence="3">ATCC 20476 / IMI 206040</strain>
    </source>
</reference>
<protein>
    <submittedName>
        <fullName evidence="2">Uncharacterized protein</fullName>
    </submittedName>
</protein>